<dbReference type="SUPFAM" id="SSF46785">
    <property type="entry name" value="Winged helix' DNA-binding domain"/>
    <property type="match status" value="1"/>
</dbReference>
<keyword evidence="2 5" id="KW-0238">DNA-binding</keyword>
<dbReference type="InterPro" id="IPR036388">
    <property type="entry name" value="WH-like_DNA-bd_sf"/>
</dbReference>
<dbReference type="PANTHER" id="PTHR42756">
    <property type="entry name" value="TRANSCRIPTIONAL REGULATOR, MARR"/>
    <property type="match status" value="1"/>
</dbReference>
<evidence type="ECO:0000256" key="2">
    <source>
        <dbReference type="ARBA" id="ARBA00023125"/>
    </source>
</evidence>
<gene>
    <name evidence="5" type="ORF">HNQ37_001718</name>
</gene>
<name>A0A841C8X6_9LACT</name>
<proteinExistence type="predicted"/>
<organism evidence="5 6">
    <name type="scientific">Lactovum miscens</name>
    <dbReference type="NCBI Taxonomy" id="190387"/>
    <lineage>
        <taxon>Bacteria</taxon>
        <taxon>Bacillati</taxon>
        <taxon>Bacillota</taxon>
        <taxon>Bacilli</taxon>
        <taxon>Lactobacillales</taxon>
        <taxon>Streptococcaceae</taxon>
        <taxon>Lactovum</taxon>
    </lineage>
</organism>
<evidence type="ECO:0000313" key="6">
    <source>
        <dbReference type="Proteomes" id="UP000562464"/>
    </source>
</evidence>
<dbReference type="InterPro" id="IPR000835">
    <property type="entry name" value="HTH_MarR-typ"/>
</dbReference>
<keyword evidence="3" id="KW-0804">Transcription</keyword>
<evidence type="ECO:0000256" key="3">
    <source>
        <dbReference type="ARBA" id="ARBA00023163"/>
    </source>
</evidence>
<dbReference type="SMART" id="SM00347">
    <property type="entry name" value="HTH_MARR"/>
    <property type="match status" value="1"/>
</dbReference>
<dbReference type="PANTHER" id="PTHR42756:SF1">
    <property type="entry name" value="TRANSCRIPTIONAL REPRESSOR OF EMRAB OPERON"/>
    <property type="match status" value="1"/>
</dbReference>
<dbReference type="Pfam" id="PF12802">
    <property type="entry name" value="MarR_2"/>
    <property type="match status" value="1"/>
</dbReference>
<feature type="domain" description="HTH marR-type" evidence="4">
    <location>
        <begin position="1"/>
        <end position="143"/>
    </location>
</feature>
<dbReference type="InterPro" id="IPR036390">
    <property type="entry name" value="WH_DNA-bd_sf"/>
</dbReference>
<protein>
    <submittedName>
        <fullName evidence="5">DNA-binding MarR family transcriptional regulator</fullName>
    </submittedName>
</protein>
<comment type="caution">
    <text evidence="5">The sequence shown here is derived from an EMBL/GenBank/DDBJ whole genome shotgun (WGS) entry which is preliminary data.</text>
</comment>
<evidence type="ECO:0000259" key="4">
    <source>
        <dbReference type="PROSITE" id="PS50995"/>
    </source>
</evidence>
<accession>A0A841C8X6</accession>
<dbReference type="Gene3D" id="1.10.10.10">
    <property type="entry name" value="Winged helix-like DNA-binding domain superfamily/Winged helix DNA-binding domain"/>
    <property type="match status" value="1"/>
</dbReference>
<evidence type="ECO:0000256" key="1">
    <source>
        <dbReference type="ARBA" id="ARBA00023015"/>
    </source>
</evidence>
<dbReference type="GO" id="GO:0003700">
    <property type="term" value="F:DNA-binding transcription factor activity"/>
    <property type="evidence" value="ECO:0007669"/>
    <property type="project" value="InterPro"/>
</dbReference>
<dbReference type="AlphaFoldDB" id="A0A841C8X6"/>
<reference evidence="5 6" key="1">
    <citation type="submission" date="2020-08" db="EMBL/GenBank/DDBJ databases">
        <title>Genomic Encyclopedia of Type Strains, Phase IV (KMG-IV): sequencing the most valuable type-strain genomes for metagenomic binning, comparative biology and taxonomic classification.</title>
        <authorList>
            <person name="Goeker M."/>
        </authorList>
    </citation>
    <scope>NUCLEOTIDE SEQUENCE [LARGE SCALE GENOMIC DNA]</scope>
    <source>
        <strain evidence="5 6">DSM 14925</strain>
    </source>
</reference>
<keyword evidence="6" id="KW-1185">Reference proteome</keyword>
<keyword evidence="1" id="KW-0805">Transcription regulation</keyword>
<evidence type="ECO:0000313" key="5">
    <source>
        <dbReference type="EMBL" id="MBB5888794.1"/>
    </source>
</evidence>
<sequence>MMKISKAQQYARLREEQFSIFEKYARMNGMNNKSLLVFMWIYHNPAALTQETIAKRTYSTKQVIQAIIKTYIAKEILCLEPSQNDKRKKFVKLTEKGQTFASQILEPLATYETEAMAALTEKQQKILLEATQVFSHKLNTLLEVHHVPDTGKDPASFI</sequence>
<dbReference type="Proteomes" id="UP000562464">
    <property type="component" value="Unassembled WGS sequence"/>
</dbReference>
<dbReference type="EMBL" id="JACHHV010000056">
    <property type="protein sequence ID" value="MBB5888794.1"/>
    <property type="molecule type" value="Genomic_DNA"/>
</dbReference>
<dbReference type="GO" id="GO:0003677">
    <property type="term" value="F:DNA binding"/>
    <property type="evidence" value="ECO:0007669"/>
    <property type="project" value="UniProtKB-KW"/>
</dbReference>
<dbReference type="PROSITE" id="PS50995">
    <property type="entry name" value="HTH_MARR_2"/>
    <property type="match status" value="1"/>
</dbReference>